<dbReference type="PATRIC" id="fig|582680.7.peg.1187"/>
<dbReference type="EMBL" id="JYIT01000066">
    <property type="protein sequence ID" value="KJL26212.1"/>
    <property type="molecule type" value="Genomic_DNA"/>
</dbReference>
<keyword evidence="2" id="KW-1185">Reference proteome</keyword>
<protein>
    <submittedName>
        <fullName evidence="1">Uncharacterized protein</fullName>
    </submittedName>
</protein>
<dbReference type="AlphaFoldDB" id="A0A0F0KZ98"/>
<dbReference type="RefSeq" id="WP_045249868.1">
    <property type="nucleotide sequence ID" value="NZ_JYIT01000066.1"/>
</dbReference>
<accession>A0A0F0KZ98</accession>
<evidence type="ECO:0000313" key="2">
    <source>
        <dbReference type="Proteomes" id="UP000033448"/>
    </source>
</evidence>
<organism evidence="1 2">
    <name type="scientific">Microbacterium azadirachtae</name>
    <dbReference type="NCBI Taxonomy" id="582680"/>
    <lineage>
        <taxon>Bacteria</taxon>
        <taxon>Bacillati</taxon>
        <taxon>Actinomycetota</taxon>
        <taxon>Actinomycetes</taxon>
        <taxon>Micrococcales</taxon>
        <taxon>Microbacteriaceae</taxon>
        <taxon>Microbacterium</taxon>
    </lineage>
</organism>
<dbReference type="Proteomes" id="UP000033448">
    <property type="component" value="Unassembled WGS sequence"/>
</dbReference>
<gene>
    <name evidence="1" type="ORF">RL72_01147</name>
</gene>
<name>A0A0F0KZ98_9MICO</name>
<evidence type="ECO:0000313" key="1">
    <source>
        <dbReference type="EMBL" id="KJL26212.1"/>
    </source>
</evidence>
<sequence>MSTNNTMTLRDQQIETADAWTSIPAYALPCGACGIAVQRPVDDSALDVLSVYRPAQGVHGPERVDLLTTRCETCRLLRAVALDLLSANADLRRRIGDPEIAADRLESALDALDIVGITSASTIDRLTGTMTALLKLMDTLTIPGGSAAWTLHARAAGYSGAPRTPANHSRWEHVPEGQRQVLRDAVAPLLARDVARPVDVFAPSDDDSPSGCLLCGVGAVHALREDAESVWTLMSADSVAIGGRPMPDTLDGVVCPRCDAAIDRAQGVGQQAMALSVRDFLGMPHYLRSLEHIDGLIGWAALPQGTQPNAHPWDHIDLSQIRESVNALLGYQPVGA</sequence>
<comment type="caution">
    <text evidence="1">The sequence shown here is derived from an EMBL/GenBank/DDBJ whole genome shotgun (WGS) entry which is preliminary data.</text>
</comment>
<reference evidence="1 2" key="1">
    <citation type="submission" date="2015-02" db="EMBL/GenBank/DDBJ databases">
        <title>Draft genome sequences of ten Microbacterium spp. with emphasis on heavy metal contaminated environments.</title>
        <authorList>
            <person name="Corretto E."/>
        </authorList>
    </citation>
    <scope>NUCLEOTIDE SEQUENCE [LARGE SCALE GENOMIC DNA]</scope>
    <source>
        <strain evidence="1 2">DSM 23848</strain>
    </source>
</reference>
<proteinExistence type="predicted"/>